<dbReference type="AlphaFoldDB" id="A0A8T0RZA8"/>
<dbReference type="Gene3D" id="3.40.50.300">
    <property type="entry name" value="P-loop containing nucleotide triphosphate hydrolases"/>
    <property type="match status" value="2"/>
</dbReference>
<feature type="compositionally biased region" description="Pro residues" evidence="4">
    <location>
        <begin position="12"/>
        <end position="23"/>
    </location>
</feature>
<proteinExistence type="inferred from homology"/>
<gene>
    <name evidence="6" type="ORF">PVAP13_5NG297200</name>
</gene>
<feature type="compositionally biased region" description="Gly residues" evidence="4">
    <location>
        <begin position="39"/>
        <end position="49"/>
    </location>
</feature>
<feature type="domain" description="AAA+ ATPase" evidence="5">
    <location>
        <begin position="439"/>
        <end position="575"/>
    </location>
</feature>
<dbReference type="InterPro" id="IPR003960">
    <property type="entry name" value="ATPase_AAA_CS"/>
</dbReference>
<dbReference type="PROSITE" id="PS00674">
    <property type="entry name" value="AAA"/>
    <property type="match status" value="2"/>
</dbReference>
<dbReference type="FunFam" id="1.10.8.60:FF:000071">
    <property type="entry name" value="Cell division cycle-like protein"/>
    <property type="match status" value="1"/>
</dbReference>
<dbReference type="GO" id="GO:0005524">
    <property type="term" value="F:ATP binding"/>
    <property type="evidence" value="ECO:0007669"/>
    <property type="project" value="UniProtKB-KW"/>
</dbReference>
<dbReference type="Gene3D" id="1.10.8.60">
    <property type="match status" value="2"/>
</dbReference>
<dbReference type="InterPro" id="IPR058958">
    <property type="entry name" value="DPBB_CI111"/>
</dbReference>
<dbReference type="InterPro" id="IPR041569">
    <property type="entry name" value="AAA_lid_3"/>
</dbReference>
<keyword evidence="7" id="KW-1185">Reference proteome</keyword>
<reference evidence="6 7" key="1">
    <citation type="submission" date="2020-05" db="EMBL/GenBank/DDBJ databases">
        <title>WGS assembly of Panicum virgatum.</title>
        <authorList>
            <person name="Lovell J.T."/>
            <person name="Jenkins J."/>
            <person name="Shu S."/>
            <person name="Juenger T.E."/>
            <person name="Schmutz J."/>
        </authorList>
    </citation>
    <scope>NUCLEOTIDE SEQUENCE [LARGE SCALE GENOMIC DNA]</scope>
    <source>
        <strain evidence="7">cv. AP13</strain>
    </source>
</reference>
<organism evidence="6 7">
    <name type="scientific">Panicum virgatum</name>
    <name type="common">Blackwell switchgrass</name>
    <dbReference type="NCBI Taxonomy" id="38727"/>
    <lineage>
        <taxon>Eukaryota</taxon>
        <taxon>Viridiplantae</taxon>
        <taxon>Streptophyta</taxon>
        <taxon>Embryophyta</taxon>
        <taxon>Tracheophyta</taxon>
        <taxon>Spermatophyta</taxon>
        <taxon>Magnoliopsida</taxon>
        <taxon>Liliopsida</taxon>
        <taxon>Poales</taxon>
        <taxon>Poaceae</taxon>
        <taxon>PACMAD clade</taxon>
        <taxon>Panicoideae</taxon>
        <taxon>Panicodae</taxon>
        <taxon>Paniceae</taxon>
        <taxon>Panicinae</taxon>
        <taxon>Panicum</taxon>
        <taxon>Panicum sect. Hiantes</taxon>
    </lineage>
</organism>
<dbReference type="PANTHER" id="PTHR23077:SF27">
    <property type="entry name" value="ATPASE FAMILY GENE 2 PROTEIN HOMOLOG A"/>
    <property type="match status" value="1"/>
</dbReference>
<dbReference type="GO" id="GO:0009507">
    <property type="term" value="C:chloroplast"/>
    <property type="evidence" value="ECO:0007669"/>
    <property type="project" value="TreeGrafter"/>
</dbReference>
<sequence>MPPSKGKRRPQQQPPASPQPSPRTPSSHSARDPSVRSCGSGGGGDGKGGVDLPSIAAAAAARFPALVPHGGDGCFAGVVAEVAPRSGSGGAGFGRLWLSEASMVGAGMRLGCLVSVSLISSSSDQLDGFPLDDLFEECNKFFHLDVDNDFLYGEAGRNFVVATVFPSREVQKNNIKLSWDLACVLGYPSVGRLLFVSPLYTHQTSKHSDDVDTLRVMKCKNLYLSILPPGVRPSSGIEIVSDSCPERNGMVMETPKKVPSTPLHRKESDYFASNCGSSMFLDPTTASSALADEKVNELLQTSATRWLNGRYLLKGNFVPLSMCGKLSLFVVMGAEFDSSARDLCDKGNTLPNAEDSSNLGETLVSILVGRTTKVHLSDSVCTEKLGSDKPDLPSEFYNYDNRRNEDSNNAPMLGGLSKESATIKGIISFSLADQIGLPRYKGILLYGPPGTGKTSLASSCAYDAGANLFTINGPEIISHYYGESEQSLYDVFSSAKKAAPSVIFVDELDAIAPSREEGSEELSIRMVATLLKLMDEIGPSDRVLLITATNQPDCIDPALRRYGRLDKEIEIGVPSPGQRLDILQHLLIGVQHSLDDEDLKSIAQETHGFVGADLAALCNEAAFCALRRYISLKENSSNTIPAHFSAMSLDDAPCTNSNEKSSQSYDETDEKALSVNSEDFKKAKTKVRPSAMREVMLELPKVRWEDVGGQGSVKQQLIEAINLPQKCPEAFANLGVKPPKGVLMMGPPGCSKTLMARAAASEAKLNFLAVKGPELFSKWVGDSEKAVRSLFAKARANAPAIIFFDEIDGLAATRGHENDGTSVADRVLSQLLVEMDGLDQRIGVTVIGATNRPDKIDPALTRPGRFDRLLDVQPPNEADRADIFQIHTRCIPRGPDVDLKELARLTEGYTGADIKLVCREAAVAALDESFHIEEVSMRHFEFAISKVLPSDVKFYQKLAEEFRRFVDGPTQGCRNYLEQWSWFGVLNNWCTSSPYCIWMTHL</sequence>
<evidence type="ECO:0000256" key="3">
    <source>
        <dbReference type="ARBA" id="ARBA00022840"/>
    </source>
</evidence>
<dbReference type="InterPro" id="IPR027417">
    <property type="entry name" value="P-loop_NTPase"/>
</dbReference>
<protein>
    <recommendedName>
        <fullName evidence="5">AAA+ ATPase domain-containing protein</fullName>
    </recommendedName>
</protein>
<evidence type="ECO:0000313" key="7">
    <source>
        <dbReference type="Proteomes" id="UP000823388"/>
    </source>
</evidence>
<dbReference type="SUPFAM" id="SSF52540">
    <property type="entry name" value="P-loop containing nucleoside triphosphate hydrolases"/>
    <property type="match status" value="2"/>
</dbReference>
<dbReference type="Pfam" id="PF00004">
    <property type="entry name" value="AAA"/>
    <property type="match status" value="2"/>
</dbReference>
<dbReference type="GO" id="GO:0016887">
    <property type="term" value="F:ATP hydrolysis activity"/>
    <property type="evidence" value="ECO:0007669"/>
    <property type="project" value="InterPro"/>
</dbReference>
<dbReference type="PANTHER" id="PTHR23077">
    <property type="entry name" value="AAA-FAMILY ATPASE"/>
    <property type="match status" value="1"/>
</dbReference>
<dbReference type="FunFam" id="1.10.8.60:FF:000038">
    <property type="entry name" value="spermatogenesis-associated protein 5-like protein 1"/>
    <property type="match status" value="1"/>
</dbReference>
<dbReference type="FunFam" id="3.40.50.300:FF:001406">
    <property type="entry name" value="Putative vesicular transport protein (CDC48)"/>
    <property type="match status" value="1"/>
</dbReference>
<feature type="compositionally biased region" description="Basic residues" evidence="4">
    <location>
        <begin position="1"/>
        <end position="10"/>
    </location>
</feature>
<feature type="domain" description="AAA+ ATPase" evidence="5">
    <location>
        <begin position="738"/>
        <end position="876"/>
    </location>
</feature>
<comment type="similarity">
    <text evidence="1">Belongs to the AAA ATPase family.</text>
</comment>
<evidence type="ECO:0000256" key="2">
    <source>
        <dbReference type="ARBA" id="ARBA00022741"/>
    </source>
</evidence>
<keyword evidence="3" id="KW-0067">ATP-binding</keyword>
<evidence type="ECO:0000256" key="1">
    <source>
        <dbReference type="ARBA" id="ARBA00006914"/>
    </source>
</evidence>
<dbReference type="InterPro" id="IPR003593">
    <property type="entry name" value="AAA+_ATPase"/>
</dbReference>
<feature type="region of interest" description="Disordered" evidence="4">
    <location>
        <begin position="1"/>
        <end position="49"/>
    </location>
</feature>
<evidence type="ECO:0000259" key="5">
    <source>
        <dbReference type="SMART" id="SM00382"/>
    </source>
</evidence>
<dbReference type="SMART" id="SM00382">
    <property type="entry name" value="AAA"/>
    <property type="match status" value="2"/>
</dbReference>
<feature type="region of interest" description="Disordered" evidence="4">
    <location>
        <begin position="652"/>
        <end position="671"/>
    </location>
</feature>
<dbReference type="FunFam" id="3.40.50.300:FF:000661">
    <property type="entry name" value="calmodulin-interacting protein 111 isoform X1"/>
    <property type="match status" value="1"/>
</dbReference>
<keyword evidence="2" id="KW-0547">Nucleotide-binding</keyword>
<dbReference type="Proteomes" id="UP000823388">
    <property type="component" value="Chromosome 5N"/>
</dbReference>
<name>A0A8T0RZA8_PANVG</name>
<dbReference type="EMBL" id="CM029046">
    <property type="protein sequence ID" value="KAG2589873.1"/>
    <property type="molecule type" value="Genomic_DNA"/>
</dbReference>
<dbReference type="InterPro" id="IPR050168">
    <property type="entry name" value="AAA_ATPase_domain"/>
</dbReference>
<dbReference type="CDD" id="cd19511">
    <property type="entry name" value="RecA-like_CDC48_r2-like"/>
    <property type="match status" value="1"/>
</dbReference>
<dbReference type="Pfam" id="PF17862">
    <property type="entry name" value="AAA_lid_3"/>
    <property type="match status" value="2"/>
</dbReference>
<accession>A0A8T0RZA8</accession>
<evidence type="ECO:0000313" key="6">
    <source>
        <dbReference type="EMBL" id="KAG2589873.1"/>
    </source>
</evidence>
<evidence type="ECO:0000256" key="4">
    <source>
        <dbReference type="SAM" id="MobiDB-lite"/>
    </source>
</evidence>
<comment type="caution">
    <text evidence="6">The sequence shown here is derived from an EMBL/GenBank/DDBJ whole genome shotgun (WGS) entry which is preliminary data.</text>
</comment>
<feature type="compositionally biased region" description="Polar residues" evidence="4">
    <location>
        <begin position="654"/>
        <end position="665"/>
    </location>
</feature>
<dbReference type="InterPro" id="IPR003959">
    <property type="entry name" value="ATPase_AAA_core"/>
</dbReference>
<dbReference type="Pfam" id="PF26429">
    <property type="entry name" value="DPBB_CI111"/>
    <property type="match status" value="1"/>
</dbReference>